<dbReference type="PANTHER" id="PTHR43480:SF1">
    <property type="entry name" value="ACYL-[ACYL-CARRIER-PROTEIN]--UDP-N-ACETYLGLUCOSAMINE O-ACYLTRANSFERASE, MITOCHONDRIAL-RELATED"/>
    <property type="match status" value="1"/>
</dbReference>
<dbReference type="InterPro" id="IPR037157">
    <property type="entry name" value="Acetyltransf_C_sf"/>
</dbReference>
<dbReference type="Proteomes" id="UP001596391">
    <property type="component" value="Unassembled WGS sequence"/>
</dbReference>
<evidence type="ECO:0000313" key="8">
    <source>
        <dbReference type="Proteomes" id="UP001596391"/>
    </source>
</evidence>
<evidence type="ECO:0000256" key="3">
    <source>
        <dbReference type="ARBA" id="ARBA00022679"/>
    </source>
</evidence>
<dbReference type="InterPro" id="IPR001451">
    <property type="entry name" value="Hexapep"/>
</dbReference>
<dbReference type="EMBL" id="JBHSWI010000001">
    <property type="protein sequence ID" value="MFC6645922.1"/>
    <property type="molecule type" value="Genomic_DNA"/>
</dbReference>
<organism evidence="7 8">
    <name type="scientific">Granulicella cerasi</name>
    <dbReference type="NCBI Taxonomy" id="741063"/>
    <lineage>
        <taxon>Bacteria</taxon>
        <taxon>Pseudomonadati</taxon>
        <taxon>Acidobacteriota</taxon>
        <taxon>Terriglobia</taxon>
        <taxon>Terriglobales</taxon>
        <taxon>Acidobacteriaceae</taxon>
        <taxon>Granulicella</taxon>
    </lineage>
</organism>
<dbReference type="InterPro" id="IPR011004">
    <property type="entry name" value="Trimer_LpxA-like_sf"/>
</dbReference>
<comment type="caution">
    <text evidence="7">The sequence shown here is derived from an EMBL/GenBank/DDBJ whole genome shotgun (WGS) entry which is preliminary data.</text>
</comment>
<reference evidence="8" key="1">
    <citation type="journal article" date="2019" name="Int. J. Syst. Evol. Microbiol.">
        <title>The Global Catalogue of Microorganisms (GCM) 10K type strain sequencing project: providing services to taxonomists for standard genome sequencing and annotation.</title>
        <authorList>
            <consortium name="The Broad Institute Genomics Platform"/>
            <consortium name="The Broad Institute Genome Sequencing Center for Infectious Disease"/>
            <person name="Wu L."/>
            <person name="Ma J."/>
        </authorList>
    </citation>
    <scope>NUCLEOTIDE SEQUENCE [LARGE SCALE GENOMIC DNA]</scope>
    <source>
        <strain evidence="8">CGMCC 1.16026</strain>
    </source>
</reference>
<evidence type="ECO:0000256" key="2">
    <source>
        <dbReference type="ARBA" id="ARBA00022556"/>
    </source>
</evidence>
<dbReference type="SUPFAM" id="SSF51161">
    <property type="entry name" value="Trimeric LpxA-like enzymes"/>
    <property type="match status" value="1"/>
</dbReference>
<dbReference type="PANTHER" id="PTHR43480">
    <property type="entry name" value="ACYL-[ACYL-CARRIER-PROTEIN]--UDP-N-ACETYLGLUCOSAMINE O-ACYLTRANSFERASE"/>
    <property type="match status" value="1"/>
</dbReference>
<name>A0ABW1ZBH0_9BACT</name>
<keyword evidence="5 7" id="KW-0012">Acyltransferase</keyword>
<dbReference type="Gene3D" id="1.20.1180.10">
    <property type="entry name" value="Udp N-acetylglucosamine O-acyltransferase, C-terminal domain"/>
    <property type="match status" value="1"/>
</dbReference>
<dbReference type="CDD" id="cd03351">
    <property type="entry name" value="LbH_UDP-GlcNAc_AT"/>
    <property type="match status" value="1"/>
</dbReference>
<dbReference type="InterPro" id="IPR010137">
    <property type="entry name" value="Lipid_A_LpxA"/>
</dbReference>
<keyword evidence="4" id="KW-0443">Lipid metabolism</keyword>
<dbReference type="InterPro" id="IPR029098">
    <property type="entry name" value="Acetyltransf_C"/>
</dbReference>
<dbReference type="Pfam" id="PF13720">
    <property type="entry name" value="Acetyltransf_11"/>
    <property type="match status" value="1"/>
</dbReference>
<dbReference type="Gene3D" id="2.160.10.10">
    <property type="entry name" value="Hexapeptide repeat proteins"/>
    <property type="match status" value="1"/>
</dbReference>
<dbReference type="NCBIfam" id="TIGR01852">
    <property type="entry name" value="lipid_A_lpxA"/>
    <property type="match status" value="1"/>
</dbReference>
<sequence>MSIHATASIHPTAIVAEGAVIGAGTKIGPFCTVGANVVLGEECELVSHVVLDGHTTLGNKNRIYSFACVGISPQDLKYKNEPTQLIIGDGNDIREYVTISRGTVGGGGITRLGSGCLIMAYVHIGHDSVIGNGCILPNGATLAGHVTVEDYAVLSANAPVHQFCTIGRYAYIGGGTTITQDVLPYSLTSVERNNHAYGLNKVGLQRRGFTPEQLRELQTAMRALTSGKFNTTQACEQINDMVETGGAGEHVKYLLEFVKKSERGVIK</sequence>
<evidence type="ECO:0000259" key="6">
    <source>
        <dbReference type="Pfam" id="PF13720"/>
    </source>
</evidence>
<dbReference type="Pfam" id="PF00132">
    <property type="entry name" value="Hexapep"/>
    <property type="match status" value="2"/>
</dbReference>
<evidence type="ECO:0000256" key="4">
    <source>
        <dbReference type="ARBA" id="ARBA00023098"/>
    </source>
</evidence>
<accession>A0ABW1ZBH0</accession>
<protein>
    <submittedName>
        <fullName evidence="7">Acyl-ACP--UDP-N-acetylglucosamine O-acyltransferase</fullName>
        <ecNumber evidence="7">2.3.1.129</ecNumber>
    </submittedName>
</protein>
<keyword evidence="3 7" id="KW-0808">Transferase</keyword>
<evidence type="ECO:0000313" key="7">
    <source>
        <dbReference type="EMBL" id="MFC6645922.1"/>
    </source>
</evidence>
<dbReference type="PIRSF" id="PIRSF000456">
    <property type="entry name" value="UDP-GlcNAc_acltr"/>
    <property type="match status" value="1"/>
</dbReference>
<gene>
    <name evidence="7" type="primary">lpxA</name>
    <name evidence="7" type="ORF">ACFQBQ_10095</name>
</gene>
<keyword evidence="1" id="KW-0444">Lipid biosynthesis</keyword>
<dbReference type="NCBIfam" id="NF003657">
    <property type="entry name" value="PRK05289.1"/>
    <property type="match status" value="1"/>
</dbReference>
<evidence type="ECO:0000256" key="5">
    <source>
        <dbReference type="ARBA" id="ARBA00023315"/>
    </source>
</evidence>
<proteinExistence type="predicted"/>
<dbReference type="GO" id="GO:0008780">
    <property type="term" value="F:acyl-[acyl-carrier-protein]-UDP-N-acetylglucosamine O-acyltransferase activity"/>
    <property type="evidence" value="ECO:0007669"/>
    <property type="project" value="UniProtKB-EC"/>
</dbReference>
<dbReference type="RefSeq" id="WP_263369632.1">
    <property type="nucleotide sequence ID" value="NZ_JAGSYD010000001.1"/>
</dbReference>
<evidence type="ECO:0000256" key="1">
    <source>
        <dbReference type="ARBA" id="ARBA00022516"/>
    </source>
</evidence>
<keyword evidence="8" id="KW-1185">Reference proteome</keyword>
<keyword evidence="2" id="KW-0441">Lipid A biosynthesis</keyword>
<dbReference type="EC" id="2.3.1.129" evidence="7"/>
<feature type="domain" description="UDP N-acetylglucosamine O-acyltransferase C-terminal" evidence="6">
    <location>
        <begin position="181"/>
        <end position="266"/>
    </location>
</feature>